<reference evidence="2 3" key="1">
    <citation type="submission" date="2019-03" db="EMBL/GenBank/DDBJ databases">
        <title>First draft genome of Liparis tanakae, snailfish: a comprehensive survey of snailfish specific genes.</title>
        <authorList>
            <person name="Kim W."/>
            <person name="Song I."/>
            <person name="Jeong J.-H."/>
            <person name="Kim D."/>
            <person name="Kim S."/>
            <person name="Ryu S."/>
            <person name="Song J.Y."/>
            <person name="Lee S.K."/>
        </authorList>
    </citation>
    <scope>NUCLEOTIDE SEQUENCE [LARGE SCALE GENOMIC DNA]</scope>
    <source>
        <tissue evidence="2">Muscle</tissue>
    </source>
</reference>
<gene>
    <name evidence="2" type="ORF">EYF80_006024</name>
</gene>
<dbReference type="EMBL" id="SRLO01000031">
    <property type="protein sequence ID" value="TNN83848.1"/>
    <property type="molecule type" value="Genomic_DNA"/>
</dbReference>
<comment type="caution">
    <text evidence="2">The sequence shown here is derived from an EMBL/GenBank/DDBJ whole genome shotgun (WGS) entry which is preliminary data.</text>
</comment>
<protein>
    <submittedName>
        <fullName evidence="2">Uncharacterized protein</fullName>
    </submittedName>
</protein>
<dbReference type="AlphaFoldDB" id="A0A4Z2J2A4"/>
<accession>A0A4Z2J2A4</accession>
<evidence type="ECO:0000313" key="3">
    <source>
        <dbReference type="Proteomes" id="UP000314294"/>
    </source>
</evidence>
<evidence type="ECO:0000256" key="1">
    <source>
        <dbReference type="SAM" id="MobiDB-lite"/>
    </source>
</evidence>
<keyword evidence="3" id="KW-1185">Reference proteome</keyword>
<sequence>MGSEPSLDLQLSLTSLPSRSLPSIQHVGLEGLTYSPESVSSRSLISREASPPRYSPAKDRRLASLLVASLVYTWPPKKVRATAVAMVISDVASEYSYGSHSMSREPDDGNWWWQGKVALSPTTFFISVWAPTDSRPNRTEEERVAKDTEVTYPFEPVTRKDTSMAAISPELGITSSRPPDVSKRNAHAATSEGAEKIETRCMELGCSLLARPIFHSPKLDSNKVWH</sequence>
<evidence type="ECO:0000313" key="2">
    <source>
        <dbReference type="EMBL" id="TNN83848.1"/>
    </source>
</evidence>
<dbReference type="Proteomes" id="UP000314294">
    <property type="component" value="Unassembled WGS sequence"/>
</dbReference>
<name>A0A4Z2J2A4_9TELE</name>
<organism evidence="2 3">
    <name type="scientific">Liparis tanakae</name>
    <name type="common">Tanaka's snailfish</name>
    <dbReference type="NCBI Taxonomy" id="230148"/>
    <lineage>
        <taxon>Eukaryota</taxon>
        <taxon>Metazoa</taxon>
        <taxon>Chordata</taxon>
        <taxon>Craniata</taxon>
        <taxon>Vertebrata</taxon>
        <taxon>Euteleostomi</taxon>
        <taxon>Actinopterygii</taxon>
        <taxon>Neopterygii</taxon>
        <taxon>Teleostei</taxon>
        <taxon>Neoteleostei</taxon>
        <taxon>Acanthomorphata</taxon>
        <taxon>Eupercaria</taxon>
        <taxon>Perciformes</taxon>
        <taxon>Cottioidei</taxon>
        <taxon>Cottales</taxon>
        <taxon>Liparidae</taxon>
        <taxon>Liparis</taxon>
    </lineage>
</organism>
<proteinExistence type="predicted"/>
<feature type="region of interest" description="Disordered" evidence="1">
    <location>
        <begin position="171"/>
        <end position="192"/>
    </location>
</feature>